<accession>A0ABX7M8G1</accession>
<dbReference type="RefSeq" id="WP_206255269.1">
    <property type="nucleotide sequence ID" value="NZ_CP071060.1"/>
</dbReference>
<feature type="transmembrane region" description="Helical" evidence="1">
    <location>
        <begin position="325"/>
        <end position="345"/>
    </location>
</feature>
<dbReference type="Pfam" id="PF00462">
    <property type="entry name" value="Glutaredoxin"/>
    <property type="match status" value="1"/>
</dbReference>
<dbReference type="Proteomes" id="UP000663570">
    <property type="component" value="Chromosome"/>
</dbReference>
<evidence type="ECO:0000313" key="3">
    <source>
        <dbReference type="EMBL" id="QSI78021.1"/>
    </source>
</evidence>
<dbReference type="InterPro" id="IPR008523">
    <property type="entry name" value="DUF805"/>
</dbReference>
<dbReference type="PANTHER" id="PTHR34980">
    <property type="entry name" value="INNER MEMBRANE PROTEIN-RELATED-RELATED"/>
    <property type="match status" value="1"/>
</dbReference>
<evidence type="ECO:0000313" key="4">
    <source>
        <dbReference type="Proteomes" id="UP000663570"/>
    </source>
</evidence>
<feature type="domain" description="Glutaredoxin" evidence="2">
    <location>
        <begin position="382"/>
        <end position="445"/>
    </location>
</feature>
<evidence type="ECO:0000259" key="2">
    <source>
        <dbReference type="Pfam" id="PF00462"/>
    </source>
</evidence>
<dbReference type="InterPro" id="IPR036249">
    <property type="entry name" value="Thioredoxin-like_sf"/>
</dbReference>
<gene>
    <name evidence="3" type="ORF">JY500_05095</name>
</gene>
<evidence type="ECO:0000256" key="1">
    <source>
        <dbReference type="SAM" id="Phobius"/>
    </source>
</evidence>
<keyword evidence="1" id="KW-0472">Membrane</keyword>
<reference evidence="3 4" key="1">
    <citation type="submission" date="2021-02" db="EMBL/GenBank/DDBJ databases">
        <title>Niveibacterium changnyeongensis HC41.</title>
        <authorList>
            <person name="Kang M."/>
        </authorList>
    </citation>
    <scope>NUCLEOTIDE SEQUENCE [LARGE SCALE GENOMIC DNA]</scope>
    <source>
        <strain evidence="3 4">HC41</strain>
    </source>
</reference>
<dbReference type="InterPro" id="IPR002109">
    <property type="entry name" value="Glutaredoxin"/>
</dbReference>
<keyword evidence="1" id="KW-0812">Transmembrane</keyword>
<proteinExistence type="predicted"/>
<name>A0ABX7M8G1_9RHOO</name>
<sequence length="462" mass="48653">MSDLFRVVLTGNVLAGHDPAAVRDRIAQTFRLDATQLDVVFSGRRVAVKRNVTQAEADALTQRIVALGLSAESEPMPEVAPVPVAAPVAPMVAPVPAKPVPAPAPAPAASASDELFSLAAPAAPAPTPTAGNATNPTAADASVETVTCPQCAEVQPKRTLCRACGIDMPRLRAARAEASRDANETRLGINNGPKTTFGPATVAAPQRYAGSEDTSMLGLGFSGRFNRSTYLASAFFSTALMWVLLGIGAYSGQMWLAVVGFVLGTIYGLRCMVLRLHDMGRTGWMSLLMIVPVVNFILAVMLLFVSGDDDDNAHGPAPEGGGAKLVWFSIAMMVLASGFASKGIASNPAAVVAMANQYRHHGTQDADEDSDEDTNFTADNVVVMYSIKGCEDCAKMRTWLDANGLQYTDYSVDTDSRAADQLSNKIAAKGGANVRLPVMEVNGELLMDNPSTATVRAHLRGE</sequence>
<feature type="transmembrane region" description="Helical" evidence="1">
    <location>
        <begin position="254"/>
        <end position="273"/>
    </location>
</feature>
<organism evidence="3 4">
    <name type="scientific">Niveibacterium microcysteis</name>
    <dbReference type="NCBI Taxonomy" id="2811415"/>
    <lineage>
        <taxon>Bacteria</taxon>
        <taxon>Pseudomonadati</taxon>
        <taxon>Pseudomonadota</taxon>
        <taxon>Betaproteobacteria</taxon>
        <taxon>Rhodocyclales</taxon>
        <taxon>Rhodocyclaceae</taxon>
        <taxon>Niveibacterium</taxon>
    </lineage>
</organism>
<dbReference type="PROSITE" id="PS51354">
    <property type="entry name" value="GLUTAREDOXIN_2"/>
    <property type="match status" value="1"/>
</dbReference>
<protein>
    <submittedName>
        <fullName evidence="3">DUF805 domain-containing protein</fullName>
    </submittedName>
</protein>
<keyword evidence="4" id="KW-1185">Reference proteome</keyword>
<dbReference type="SUPFAM" id="SSF52833">
    <property type="entry name" value="Thioredoxin-like"/>
    <property type="match status" value="1"/>
</dbReference>
<dbReference type="EMBL" id="CP071060">
    <property type="protein sequence ID" value="QSI78021.1"/>
    <property type="molecule type" value="Genomic_DNA"/>
</dbReference>
<keyword evidence="1" id="KW-1133">Transmembrane helix</keyword>
<dbReference type="Gene3D" id="3.40.30.10">
    <property type="entry name" value="Glutaredoxin"/>
    <property type="match status" value="1"/>
</dbReference>
<feature type="transmembrane region" description="Helical" evidence="1">
    <location>
        <begin position="229"/>
        <end position="248"/>
    </location>
</feature>
<dbReference type="Pfam" id="PF05656">
    <property type="entry name" value="DUF805"/>
    <property type="match status" value="1"/>
</dbReference>
<feature type="transmembrane region" description="Helical" evidence="1">
    <location>
        <begin position="285"/>
        <end position="305"/>
    </location>
</feature>